<dbReference type="Proteomes" id="UP001431776">
    <property type="component" value="Unassembled WGS sequence"/>
</dbReference>
<dbReference type="EMBL" id="JASCXX010000003">
    <property type="protein sequence ID" value="MDI6448118.1"/>
    <property type="molecule type" value="Genomic_DNA"/>
</dbReference>
<protein>
    <recommendedName>
        <fullName evidence="3 6">Flagellar basal-body rod protein FlgG</fullName>
    </recommendedName>
</protein>
<proteinExistence type="inferred from homology"/>
<dbReference type="NCBIfam" id="TIGR02488">
    <property type="entry name" value="flgG_G_neg"/>
    <property type="match status" value="1"/>
</dbReference>
<evidence type="ECO:0000256" key="7">
    <source>
        <dbReference type="RuleBase" id="RU362116"/>
    </source>
</evidence>
<feature type="domain" description="Flagellar hook protein FlgE/F/G-like D1" evidence="10">
    <location>
        <begin position="96"/>
        <end position="159"/>
    </location>
</feature>
<dbReference type="GO" id="GO:0009426">
    <property type="term" value="C:bacterial-type flagellum basal body, distal rod"/>
    <property type="evidence" value="ECO:0007669"/>
    <property type="project" value="UniProtKB-UniRule"/>
</dbReference>
<evidence type="ECO:0000256" key="4">
    <source>
        <dbReference type="ARBA" id="ARBA00023143"/>
    </source>
</evidence>
<comment type="subunit">
    <text evidence="5">The basal body constitutes a major portion of the flagellar organelle and consists of four rings (L,P,S, and M) mounted on a central rod. The rod consists of about 26 subunits of FlgG in the distal portion, and FlgB, FlgC and FlgF are thought to build up the proximal portion of the rod with about 6 subunits each.</text>
</comment>
<comment type="caution">
    <text evidence="11">The sequence shown here is derived from an EMBL/GenBank/DDBJ whole genome shotgun (WGS) entry which is preliminary data.</text>
</comment>
<feature type="domain" description="Flagellar basal-body/hook protein C-terminal" evidence="9">
    <location>
        <begin position="214"/>
        <end position="259"/>
    </location>
</feature>
<keyword evidence="4 7" id="KW-0975">Bacterial flagellum</keyword>
<dbReference type="InterPro" id="IPR053967">
    <property type="entry name" value="LlgE_F_G-like_D1"/>
</dbReference>
<keyword evidence="12" id="KW-1185">Reference proteome</keyword>
<evidence type="ECO:0000256" key="1">
    <source>
        <dbReference type="ARBA" id="ARBA00004117"/>
    </source>
</evidence>
<name>A0AAW6TR28_9BACT</name>
<dbReference type="PANTHER" id="PTHR30435">
    <property type="entry name" value="FLAGELLAR PROTEIN"/>
    <property type="match status" value="1"/>
</dbReference>
<evidence type="ECO:0000256" key="2">
    <source>
        <dbReference type="ARBA" id="ARBA00009677"/>
    </source>
</evidence>
<dbReference type="RefSeq" id="WP_349243528.1">
    <property type="nucleotide sequence ID" value="NZ_JASCXX010000003.1"/>
</dbReference>
<dbReference type="Pfam" id="PF00460">
    <property type="entry name" value="Flg_bb_rod"/>
    <property type="match status" value="1"/>
</dbReference>
<dbReference type="InterPro" id="IPR012834">
    <property type="entry name" value="FlgG_G_neg"/>
</dbReference>
<reference evidence="11" key="1">
    <citation type="submission" date="2023-05" db="EMBL/GenBank/DDBJ databases">
        <title>Anaerotaeda fermentans gen. nov., sp. nov., a novel anaerobic planctomycete of the new family within the order Sedimentisphaerales isolated from Taman Peninsula, Russia.</title>
        <authorList>
            <person name="Khomyakova M.A."/>
            <person name="Merkel A.Y."/>
            <person name="Slobodkin A.I."/>
        </authorList>
    </citation>
    <scope>NUCLEOTIDE SEQUENCE</scope>
    <source>
        <strain evidence="11">M17dextr</strain>
    </source>
</reference>
<keyword evidence="11" id="KW-0969">Cilium</keyword>
<dbReference type="AlphaFoldDB" id="A0AAW6TR28"/>
<evidence type="ECO:0000259" key="8">
    <source>
        <dbReference type="Pfam" id="PF00460"/>
    </source>
</evidence>
<evidence type="ECO:0000313" key="11">
    <source>
        <dbReference type="EMBL" id="MDI6448118.1"/>
    </source>
</evidence>
<evidence type="ECO:0000313" key="12">
    <source>
        <dbReference type="Proteomes" id="UP001431776"/>
    </source>
</evidence>
<evidence type="ECO:0000259" key="10">
    <source>
        <dbReference type="Pfam" id="PF22692"/>
    </source>
</evidence>
<dbReference type="PANTHER" id="PTHR30435:SF19">
    <property type="entry name" value="FLAGELLAR BASAL-BODY ROD PROTEIN FLGG"/>
    <property type="match status" value="1"/>
</dbReference>
<evidence type="ECO:0000256" key="6">
    <source>
        <dbReference type="NCBIfam" id="TIGR02488"/>
    </source>
</evidence>
<dbReference type="SUPFAM" id="SSF117143">
    <property type="entry name" value="Flagellar hook protein flgE"/>
    <property type="match status" value="1"/>
</dbReference>
<keyword evidence="11" id="KW-0966">Cell projection</keyword>
<organism evidence="11 12">
    <name type="scientific">Anaerobaca lacustris</name>
    <dbReference type="NCBI Taxonomy" id="3044600"/>
    <lineage>
        <taxon>Bacteria</taxon>
        <taxon>Pseudomonadati</taxon>
        <taxon>Planctomycetota</taxon>
        <taxon>Phycisphaerae</taxon>
        <taxon>Sedimentisphaerales</taxon>
        <taxon>Anaerobacaceae</taxon>
        <taxon>Anaerobaca</taxon>
    </lineage>
</organism>
<evidence type="ECO:0000256" key="3">
    <source>
        <dbReference type="ARBA" id="ARBA00017948"/>
    </source>
</evidence>
<comment type="similarity">
    <text evidence="2 7">Belongs to the flagella basal body rod proteins family.</text>
</comment>
<sequence length="260" mass="27656">MIRAFSTASTGMMAQQMLVDVIANNLANVNTTGFKQSQIEFQDLLYARQKAAGTEVAPGINAPTGLEIGSGVRVASTLKIFSLGEFRNTGRNMDIAIRGDGFLQVTMPNGDIRYTRDGSLQVNANGQVVSMTGYMIEPAITIPTEVASLDIGPDGGINVTDQAGVRSVVGQIQLVRFPNPSGLHSQGDNLYAPTDASGEAIIGLPAQDGFGSIQAGFLEKSNVNMVNELVNLITAQRAYEINSRAIKAGDEMLRNTNNIF</sequence>
<dbReference type="InterPro" id="IPR001444">
    <property type="entry name" value="Flag_bb_rod_N"/>
</dbReference>
<dbReference type="NCBIfam" id="TIGR03506">
    <property type="entry name" value="FlgEFG_subfam"/>
    <property type="match status" value="2"/>
</dbReference>
<comment type="subcellular location">
    <subcellularLocation>
        <location evidence="1 7">Bacterial flagellum basal body</location>
    </subcellularLocation>
</comment>
<evidence type="ECO:0000259" key="9">
    <source>
        <dbReference type="Pfam" id="PF06429"/>
    </source>
</evidence>
<feature type="domain" description="Flagellar basal body rod protein N-terminal" evidence="8">
    <location>
        <begin position="7"/>
        <end position="35"/>
    </location>
</feature>
<evidence type="ECO:0000256" key="5">
    <source>
        <dbReference type="ARBA" id="ARBA00025933"/>
    </source>
</evidence>
<dbReference type="InterPro" id="IPR019776">
    <property type="entry name" value="Flagellar_basal_body_rod_CS"/>
</dbReference>
<keyword evidence="11" id="KW-0282">Flagellum</keyword>
<dbReference type="GO" id="GO:0071978">
    <property type="term" value="P:bacterial-type flagellum-dependent swarming motility"/>
    <property type="evidence" value="ECO:0007669"/>
    <property type="project" value="TreeGrafter"/>
</dbReference>
<dbReference type="InterPro" id="IPR037925">
    <property type="entry name" value="FlgE/F/G-like"/>
</dbReference>
<dbReference type="PROSITE" id="PS00588">
    <property type="entry name" value="FLAGELLA_BB_ROD"/>
    <property type="match status" value="1"/>
</dbReference>
<dbReference type="Pfam" id="PF22692">
    <property type="entry name" value="LlgE_F_G_D1"/>
    <property type="match status" value="1"/>
</dbReference>
<gene>
    <name evidence="11" type="primary">flgG</name>
    <name evidence="11" type="ORF">QJ522_03590</name>
</gene>
<dbReference type="InterPro" id="IPR020013">
    <property type="entry name" value="Flagellar_FlgE/F/G"/>
</dbReference>
<dbReference type="InterPro" id="IPR010930">
    <property type="entry name" value="Flg_bb/hook_C_dom"/>
</dbReference>
<dbReference type="Pfam" id="PF06429">
    <property type="entry name" value="Flg_bbr_C"/>
    <property type="match status" value="1"/>
</dbReference>
<accession>A0AAW6TR28</accession>